<feature type="non-terminal residue" evidence="7">
    <location>
        <position position="1"/>
    </location>
</feature>
<dbReference type="GO" id="GO:0005876">
    <property type="term" value="C:spindle microtubule"/>
    <property type="evidence" value="ECO:0007669"/>
    <property type="project" value="TreeGrafter"/>
</dbReference>
<dbReference type="HOGENOM" id="CLU_110329_0_0_1"/>
<dbReference type="GO" id="GO:0005815">
    <property type="term" value="C:microtubule organizing center"/>
    <property type="evidence" value="ECO:0007669"/>
    <property type="project" value="TreeGrafter"/>
</dbReference>
<dbReference type="InterPro" id="IPR016024">
    <property type="entry name" value="ARM-type_fold"/>
</dbReference>
<evidence type="ECO:0000256" key="5">
    <source>
        <dbReference type="ARBA" id="ARBA00022776"/>
    </source>
</evidence>
<dbReference type="GO" id="GO:0008017">
    <property type="term" value="F:microtubule binding"/>
    <property type="evidence" value="ECO:0007669"/>
    <property type="project" value="TreeGrafter"/>
</dbReference>
<dbReference type="GO" id="GO:1990023">
    <property type="term" value="C:mitotic spindle midzone"/>
    <property type="evidence" value="ECO:0007669"/>
    <property type="project" value="TreeGrafter"/>
</dbReference>
<dbReference type="AlphaFoldDB" id="M5G875"/>
<gene>
    <name evidence="7" type="ORF">DACRYDRAFT_42837</name>
</gene>
<dbReference type="PANTHER" id="PTHR21567:SF60">
    <property type="entry name" value="CLASP N-TERMINAL DOMAIN-CONTAINING PROTEIN"/>
    <property type="match status" value="1"/>
</dbReference>
<keyword evidence="5" id="KW-0498">Mitosis</keyword>
<dbReference type="InterPro" id="IPR024395">
    <property type="entry name" value="CLASP_N_dom"/>
</dbReference>
<dbReference type="SUPFAM" id="SSF48371">
    <property type="entry name" value="ARM repeat"/>
    <property type="match status" value="1"/>
</dbReference>
<evidence type="ECO:0000313" key="7">
    <source>
        <dbReference type="EMBL" id="EJU04345.1"/>
    </source>
</evidence>
<reference evidence="7 8" key="1">
    <citation type="journal article" date="2012" name="Science">
        <title>The Paleozoic origin of enzymatic lignin decomposition reconstructed from 31 fungal genomes.</title>
        <authorList>
            <person name="Floudas D."/>
            <person name="Binder M."/>
            <person name="Riley R."/>
            <person name="Barry K."/>
            <person name="Blanchette R.A."/>
            <person name="Henrissat B."/>
            <person name="Martinez A.T."/>
            <person name="Otillar R."/>
            <person name="Spatafora J.W."/>
            <person name="Yadav J.S."/>
            <person name="Aerts A."/>
            <person name="Benoit I."/>
            <person name="Boyd A."/>
            <person name="Carlson A."/>
            <person name="Copeland A."/>
            <person name="Coutinho P.M."/>
            <person name="de Vries R.P."/>
            <person name="Ferreira P."/>
            <person name="Findley K."/>
            <person name="Foster B."/>
            <person name="Gaskell J."/>
            <person name="Glotzer D."/>
            <person name="Gorecki P."/>
            <person name="Heitman J."/>
            <person name="Hesse C."/>
            <person name="Hori C."/>
            <person name="Igarashi K."/>
            <person name="Jurgens J.A."/>
            <person name="Kallen N."/>
            <person name="Kersten P."/>
            <person name="Kohler A."/>
            <person name="Kuees U."/>
            <person name="Kumar T.K.A."/>
            <person name="Kuo A."/>
            <person name="LaButti K."/>
            <person name="Larrondo L.F."/>
            <person name="Lindquist E."/>
            <person name="Ling A."/>
            <person name="Lombard V."/>
            <person name="Lucas S."/>
            <person name="Lundell T."/>
            <person name="Martin R."/>
            <person name="McLaughlin D.J."/>
            <person name="Morgenstern I."/>
            <person name="Morin E."/>
            <person name="Murat C."/>
            <person name="Nagy L.G."/>
            <person name="Nolan M."/>
            <person name="Ohm R.A."/>
            <person name="Patyshakuliyeva A."/>
            <person name="Rokas A."/>
            <person name="Ruiz-Duenas F.J."/>
            <person name="Sabat G."/>
            <person name="Salamov A."/>
            <person name="Samejima M."/>
            <person name="Schmutz J."/>
            <person name="Slot J.C."/>
            <person name="St John F."/>
            <person name="Stenlid J."/>
            <person name="Sun H."/>
            <person name="Sun S."/>
            <person name="Syed K."/>
            <person name="Tsang A."/>
            <person name="Wiebenga A."/>
            <person name="Young D."/>
            <person name="Pisabarro A."/>
            <person name="Eastwood D.C."/>
            <person name="Martin F."/>
            <person name="Cullen D."/>
            <person name="Grigoriev I.V."/>
            <person name="Hibbett D.S."/>
        </authorList>
    </citation>
    <scope>NUCLEOTIDE SEQUENCE [LARGE SCALE GENOMIC DNA]</scope>
    <source>
        <strain evidence="7 8">DJM-731 SS1</strain>
    </source>
</reference>
<keyword evidence="5" id="KW-0131">Cell cycle</keyword>
<dbReference type="RefSeq" id="XP_040631239.1">
    <property type="nucleotide sequence ID" value="XM_040774525.1"/>
</dbReference>
<sequence length="158" mass="17917">ALRELSRAITNAMCSERTRLSATACDLLATIVPRLGDRFDSHLTLFMPEVLKLCTRTNKLFIARAQKTLGVIVTHTKLVSVIYYLREAVKDKSHTLRIAAADAVLLCLKDYEPKTLRTKIEDIESIVGTTATDSNPEVRKISKQMFEMYKKQFPDRVD</sequence>
<feature type="non-terminal residue" evidence="7">
    <location>
        <position position="158"/>
    </location>
</feature>
<dbReference type="GO" id="GO:0051301">
    <property type="term" value="P:cell division"/>
    <property type="evidence" value="ECO:0007669"/>
    <property type="project" value="UniProtKB-KW"/>
</dbReference>
<evidence type="ECO:0000256" key="4">
    <source>
        <dbReference type="ARBA" id="ARBA00022701"/>
    </source>
</evidence>
<feature type="domain" description="CLASP N-terminal" evidence="6">
    <location>
        <begin position="2"/>
        <end position="156"/>
    </location>
</feature>
<evidence type="ECO:0000313" key="8">
    <source>
        <dbReference type="Proteomes" id="UP000030653"/>
    </source>
</evidence>
<comment type="subcellular location">
    <subcellularLocation>
        <location evidence="1">Cytoplasm</location>
        <location evidence="1">Cytoskeleton</location>
        <location evidence="1">Spindle</location>
    </subcellularLocation>
</comment>
<name>M5G875_DACPD</name>
<proteinExistence type="inferred from homology"/>
<dbReference type="EMBL" id="JH795858">
    <property type="protein sequence ID" value="EJU04345.1"/>
    <property type="molecule type" value="Genomic_DNA"/>
</dbReference>
<dbReference type="Proteomes" id="UP000030653">
    <property type="component" value="Unassembled WGS sequence"/>
</dbReference>
<comment type="similarity">
    <text evidence="2">Belongs to the CLASP family.</text>
</comment>
<dbReference type="InterPro" id="IPR011989">
    <property type="entry name" value="ARM-like"/>
</dbReference>
<dbReference type="GO" id="GO:0090307">
    <property type="term" value="P:mitotic spindle assembly"/>
    <property type="evidence" value="ECO:0007669"/>
    <property type="project" value="TreeGrafter"/>
</dbReference>
<evidence type="ECO:0000256" key="1">
    <source>
        <dbReference type="ARBA" id="ARBA00004186"/>
    </source>
</evidence>
<dbReference type="Pfam" id="PF12348">
    <property type="entry name" value="CLASP_N"/>
    <property type="match status" value="1"/>
</dbReference>
<protein>
    <recommendedName>
        <fullName evidence="6">CLASP N-terminal domain-containing protein</fullName>
    </recommendedName>
</protein>
<keyword evidence="3" id="KW-0132">Cell division</keyword>
<dbReference type="GO" id="GO:0005881">
    <property type="term" value="C:cytoplasmic microtubule"/>
    <property type="evidence" value="ECO:0007669"/>
    <property type="project" value="TreeGrafter"/>
</dbReference>
<keyword evidence="8" id="KW-1185">Reference proteome</keyword>
<evidence type="ECO:0000256" key="3">
    <source>
        <dbReference type="ARBA" id="ARBA00022618"/>
    </source>
</evidence>
<evidence type="ECO:0000256" key="2">
    <source>
        <dbReference type="ARBA" id="ARBA00009549"/>
    </source>
</evidence>
<dbReference type="GeneID" id="63689587"/>
<dbReference type="STRING" id="1858805.M5G875"/>
<accession>M5G875</accession>
<dbReference type="OMA" id="CSRPNKV"/>
<dbReference type="Gene3D" id="1.25.10.10">
    <property type="entry name" value="Leucine-rich Repeat Variant"/>
    <property type="match status" value="1"/>
</dbReference>
<organism evidence="7 8">
    <name type="scientific">Dacryopinax primogenitus (strain DJM 731)</name>
    <name type="common">Brown rot fungus</name>
    <dbReference type="NCBI Taxonomy" id="1858805"/>
    <lineage>
        <taxon>Eukaryota</taxon>
        <taxon>Fungi</taxon>
        <taxon>Dikarya</taxon>
        <taxon>Basidiomycota</taxon>
        <taxon>Agaricomycotina</taxon>
        <taxon>Dacrymycetes</taxon>
        <taxon>Dacrymycetales</taxon>
        <taxon>Dacrymycetaceae</taxon>
        <taxon>Dacryopinax</taxon>
    </lineage>
</organism>
<evidence type="ECO:0000259" key="6">
    <source>
        <dbReference type="Pfam" id="PF12348"/>
    </source>
</evidence>
<dbReference type="PANTHER" id="PTHR21567">
    <property type="entry name" value="CLASP"/>
    <property type="match status" value="1"/>
</dbReference>
<keyword evidence="4" id="KW-0493">Microtubule</keyword>
<dbReference type="OrthoDB" id="46159at2759"/>